<name>A0A0G1GSE8_9BACT</name>
<dbReference type="Proteomes" id="UP000033907">
    <property type="component" value="Unassembled WGS sequence"/>
</dbReference>
<evidence type="ECO:0000313" key="2">
    <source>
        <dbReference type="EMBL" id="KKT10282.1"/>
    </source>
</evidence>
<feature type="region of interest" description="Disordered" evidence="1">
    <location>
        <begin position="421"/>
        <end position="483"/>
    </location>
</feature>
<evidence type="ECO:0000313" key="3">
    <source>
        <dbReference type="Proteomes" id="UP000033907"/>
    </source>
</evidence>
<feature type="compositionally biased region" description="Basic and acidic residues" evidence="1">
    <location>
        <begin position="443"/>
        <end position="461"/>
    </location>
</feature>
<comment type="caution">
    <text evidence="2">The sequence shown here is derived from an EMBL/GenBank/DDBJ whole genome shotgun (WGS) entry which is preliminary data.</text>
</comment>
<evidence type="ECO:0008006" key="4">
    <source>
        <dbReference type="Google" id="ProtNLM"/>
    </source>
</evidence>
<feature type="compositionally biased region" description="Low complexity" evidence="1">
    <location>
        <begin position="462"/>
        <end position="471"/>
    </location>
</feature>
<proteinExistence type="predicted"/>
<gene>
    <name evidence="2" type="ORF">UV91_C0015G0008</name>
</gene>
<dbReference type="AlphaFoldDB" id="A0A0G1GSE8"/>
<accession>A0A0G1GSE8</accession>
<reference evidence="2 3" key="1">
    <citation type="journal article" date="2015" name="Nature">
        <title>rRNA introns, odd ribosomes, and small enigmatic genomes across a large radiation of phyla.</title>
        <authorList>
            <person name="Brown C.T."/>
            <person name="Hug L.A."/>
            <person name="Thomas B.C."/>
            <person name="Sharon I."/>
            <person name="Castelle C.J."/>
            <person name="Singh A."/>
            <person name="Wilkins M.J."/>
            <person name="Williams K.H."/>
            <person name="Banfield J.F."/>
        </authorList>
    </citation>
    <scope>NUCLEOTIDE SEQUENCE [LARGE SCALE GENOMIC DNA]</scope>
</reference>
<sequence length="483" mass="54436">MNIKINILRKGIAVLFLLGILFISPLALAQEQYQTYSGFNRFTDNIRLFFSGGDSKVKLALEIREKEVNSAIENAKKGKTEEAVENLEKAQIKLRIIQEKISLNTSEEVKTSAEKIKEKISGDNLLEEFSEYKLEEEKIKKVAELTEETFKYCTELANKGYDEMLKEKICNPSTAQEGLEDRLIELKDIQIKSFVQLMLDIRSCIDDPGTCTCDEVLNASQKIKCEQLTALAIKCEYKDDETACGELESMKPTPGSGFAKSFVPGFLMNLFSDKRDMVEYDIDPSDGVPEECWDKNNKPECEQYAHLKETRLDWDEYGNFIGTHRGRGVPEPAPTMQESIPQCYDQENNFLAEKCGKITLVRNKEGLVNYIIEKEVDNIVDKLENNLGQQTIDENGKEGQTMINDLKNEIDDLEGQINERTFAPGTHDADDQENDIENNVIEGKSESSGDDGLKPEVKTDIDSGGNNSDDGFTPEVKTDIDSD</sequence>
<organism evidence="2 3">
    <name type="scientific">Candidatus Nomurabacteria bacterium GW2011_GWF2_43_24</name>
    <dbReference type="NCBI Taxonomy" id="1618778"/>
    <lineage>
        <taxon>Bacteria</taxon>
        <taxon>Candidatus Nomuraibacteriota</taxon>
    </lineage>
</organism>
<evidence type="ECO:0000256" key="1">
    <source>
        <dbReference type="SAM" id="MobiDB-lite"/>
    </source>
</evidence>
<dbReference type="EMBL" id="LCGH01000015">
    <property type="protein sequence ID" value="KKT10282.1"/>
    <property type="molecule type" value="Genomic_DNA"/>
</dbReference>
<protein>
    <recommendedName>
        <fullName evidence="4">DUF5667 domain-containing protein</fullName>
    </recommendedName>
</protein>